<dbReference type="Pfam" id="PF22691">
    <property type="entry name" value="Thiolase_C_1"/>
    <property type="match status" value="1"/>
</dbReference>
<dbReference type="PROSITE" id="PS00737">
    <property type="entry name" value="THIOLASE_2"/>
    <property type="match status" value="1"/>
</dbReference>
<dbReference type="InterPro" id="IPR002155">
    <property type="entry name" value="Thiolase"/>
</dbReference>
<evidence type="ECO:0000313" key="9">
    <source>
        <dbReference type="EMBL" id="GEL23151.1"/>
    </source>
</evidence>
<keyword evidence="2" id="KW-0813">Transport</keyword>
<evidence type="ECO:0000256" key="5">
    <source>
        <dbReference type="ARBA" id="ARBA00023121"/>
    </source>
</evidence>
<feature type="domain" description="Thiolase C-terminal" evidence="8">
    <location>
        <begin position="222"/>
        <end position="344"/>
    </location>
</feature>
<proteinExistence type="predicted"/>
<sequence length="349" mass="35698">MVAVAVAEALSMAGSETTRVRAVYCGHGLATSGGGTAAVLEAGVTAPVVNVDAACASSSVALSLAVAAVRADQWDEVLVVGFEKMGRGMLRSARPHDPFGDRLGIEAQPVQYALKASWYLDRYDVKPADLAAVAVKSRAHGLLNPNAHIQQHVTLADVLGSPVVADPLTRFQCSPTSDGAAALVVRRARPRAHGAQVRVRSCRVENQLGAQDPDAGLGDATTARLATAAYAEAGIGADDVDVAQVHDAFTPGEVLRTEALGLCPEGEGARWAAAGRTAGTGDMPVNTDGGLLSRGHPLGATGAAQIVELVLQLTGRAGARQVERTPRTAVSQNSGGGENAATVVTVLAR</sequence>
<evidence type="ECO:0000256" key="1">
    <source>
        <dbReference type="ARBA" id="ARBA00012352"/>
    </source>
</evidence>
<protein>
    <recommendedName>
        <fullName evidence="1">propanoyl-CoA C-acyltransferase</fullName>
        <ecNumber evidence="1">2.3.1.176</ecNumber>
    </recommendedName>
    <alternativeName>
        <fullName evidence="6">Propanoyl-CoA C-acyltransferase</fullName>
    </alternativeName>
</protein>
<dbReference type="CDD" id="cd00829">
    <property type="entry name" value="SCP-x_thiolase"/>
    <property type="match status" value="1"/>
</dbReference>
<evidence type="ECO:0000256" key="4">
    <source>
        <dbReference type="ARBA" id="ARBA00023055"/>
    </source>
</evidence>
<dbReference type="PANTHER" id="PTHR42870:SF1">
    <property type="entry name" value="NON-SPECIFIC LIPID-TRANSFER PROTEIN-LIKE 2"/>
    <property type="match status" value="1"/>
</dbReference>
<dbReference type="AlphaFoldDB" id="A0A511DEF5"/>
<keyword evidence="4" id="KW-0445">Lipid transport</keyword>
<dbReference type="SUPFAM" id="SSF53901">
    <property type="entry name" value="Thiolase-like"/>
    <property type="match status" value="1"/>
</dbReference>
<evidence type="ECO:0000259" key="8">
    <source>
        <dbReference type="Pfam" id="PF22691"/>
    </source>
</evidence>
<evidence type="ECO:0000256" key="2">
    <source>
        <dbReference type="ARBA" id="ARBA00022448"/>
    </source>
</evidence>
<dbReference type="Proteomes" id="UP000321685">
    <property type="component" value="Unassembled WGS sequence"/>
</dbReference>
<keyword evidence="3" id="KW-0808">Transferase</keyword>
<name>A0A511DEF5_9PSEU</name>
<dbReference type="Pfam" id="PF00108">
    <property type="entry name" value="Thiolase_N"/>
    <property type="match status" value="1"/>
</dbReference>
<gene>
    <name evidence="9" type="ORF">PSU4_21050</name>
</gene>
<dbReference type="GO" id="GO:0008289">
    <property type="term" value="F:lipid binding"/>
    <property type="evidence" value="ECO:0007669"/>
    <property type="project" value="UniProtKB-KW"/>
</dbReference>
<dbReference type="InterPro" id="IPR020616">
    <property type="entry name" value="Thiolase_N"/>
</dbReference>
<keyword evidence="10" id="KW-1185">Reference proteome</keyword>
<dbReference type="GO" id="GO:0006869">
    <property type="term" value="P:lipid transport"/>
    <property type="evidence" value="ECO:0007669"/>
    <property type="project" value="UniProtKB-KW"/>
</dbReference>
<dbReference type="EMBL" id="BJVJ01000016">
    <property type="protein sequence ID" value="GEL23151.1"/>
    <property type="molecule type" value="Genomic_DNA"/>
</dbReference>
<evidence type="ECO:0000259" key="7">
    <source>
        <dbReference type="Pfam" id="PF00108"/>
    </source>
</evidence>
<dbReference type="PIRSF" id="PIRSF000429">
    <property type="entry name" value="Ac-CoA_Ac_transf"/>
    <property type="match status" value="1"/>
</dbReference>
<dbReference type="EC" id="2.3.1.176" evidence="1"/>
<dbReference type="InterPro" id="IPR020613">
    <property type="entry name" value="Thiolase_CS"/>
</dbReference>
<feature type="domain" description="Thiolase N-terminal" evidence="7">
    <location>
        <begin position="2"/>
        <end position="187"/>
    </location>
</feature>
<evidence type="ECO:0000256" key="3">
    <source>
        <dbReference type="ARBA" id="ARBA00022679"/>
    </source>
</evidence>
<dbReference type="InterPro" id="IPR016039">
    <property type="entry name" value="Thiolase-like"/>
</dbReference>
<dbReference type="GO" id="GO:0016747">
    <property type="term" value="F:acyltransferase activity, transferring groups other than amino-acyl groups"/>
    <property type="evidence" value="ECO:0007669"/>
    <property type="project" value="InterPro"/>
</dbReference>
<dbReference type="Gene3D" id="3.40.47.10">
    <property type="match status" value="1"/>
</dbReference>
<comment type="caution">
    <text evidence="9">The sequence shown here is derived from an EMBL/GenBank/DDBJ whole genome shotgun (WGS) entry which is preliminary data.</text>
</comment>
<organism evidence="9 10">
    <name type="scientific">Pseudonocardia sulfidoxydans NBRC 16205</name>
    <dbReference type="NCBI Taxonomy" id="1223511"/>
    <lineage>
        <taxon>Bacteria</taxon>
        <taxon>Bacillati</taxon>
        <taxon>Actinomycetota</taxon>
        <taxon>Actinomycetes</taxon>
        <taxon>Pseudonocardiales</taxon>
        <taxon>Pseudonocardiaceae</taxon>
        <taxon>Pseudonocardia</taxon>
    </lineage>
</organism>
<accession>A0A511DEF5</accession>
<evidence type="ECO:0000256" key="6">
    <source>
        <dbReference type="ARBA" id="ARBA00032316"/>
    </source>
</evidence>
<evidence type="ECO:0000313" key="10">
    <source>
        <dbReference type="Proteomes" id="UP000321685"/>
    </source>
</evidence>
<keyword evidence="5" id="KW-0446">Lipid-binding</keyword>
<reference evidence="9 10" key="1">
    <citation type="submission" date="2019-07" db="EMBL/GenBank/DDBJ databases">
        <title>Whole genome shotgun sequence of Pseudonocardia sulfidoxydans NBRC 16205.</title>
        <authorList>
            <person name="Hosoyama A."/>
            <person name="Uohara A."/>
            <person name="Ohji S."/>
            <person name="Ichikawa N."/>
        </authorList>
    </citation>
    <scope>NUCLEOTIDE SEQUENCE [LARGE SCALE GENOMIC DNA]</scope>
    <source>
        <strain evidence="9 10">NBRC 16205</strain>
    </source>
</reference>
<dbReference type="PANTHER" id="PTHR42870">
    <property type="entry name" value="ACETYL-COA C-ACETYLTRANSFERASE"/>
    <property type="match status" value="1"/>
</dbReference>
<dbReference type="InterPro" id="IPR055140">
    <property type="entry name" value="Thiolase_C_2"/>
</dbReference>